<name>A0ABX2FVT2_9BACT</name>
<reference evidence="2 3" key="1">
    <citation type="submission" date="2020-05" db="EMBL/GenBank/DDBJ databases">
        <title>Genomic Encyclopedia of Type Strains, Phase IV (KMG-V): Genome sequencing to study the core and pangenomes of soil and plant-associated prokaryotes.</title>
        <authorList>
            <person name="Whitman W."/>
        </authorList>
    </citation>
    <scope>NUCLEOTIDE SEQUENCE [LARGE SCALE GENOMIC DNA]</scope>
    <source>
        <strain evidence="2 3">9A</strain>
    </source>
</reference>
<organism evidence="2 3">
    <name type="scientific">Hymenobacter caeli</name>
    <dbReference type="NCBI Taxonomy" id="2735894"/>
    <lineage>
        <taxon>Bacteria</taxon>
        <taxon>Pseudomonadati</taxon>
        <taxon>Bacteroidota</taxon>
        <taxon>Cytophagia</taxon>
        <taxon>Cytophagales</taxon>
        <taxon>Hymenobacteraceae</taxon>
        <taxon>Hymenobacter</taxon>
    </lineage>
</organism>
<dbReference type="EMBL" id="JABSNP010000018">
    <property type="protein sequence ID" value="NRT20586.1"/>
    <property type="molecule type" value="Genomic_DNA"/>
</dbReference>
<evidence type="ECO:0000256" key="1">
    <source>
        <dbReference type="SAM" id="SignalP"/>
    </source>
</evidence>
<keyword evidence="1" id="KW-0732">Signal</keyword>
<dbReference type="Proteomes" id="UP000779507">
    <property type="component" value="Unassembled WGS sequence"/>
</dbReference>
<proteinExistence type="predicted"/>
<keyword evidence="3" id="KW-1185">Reference proteome</keyword>
<dbReference type="RefSeq" id="WP_173811350.1">
    <property type="nucleotide sequence ID" value="NZ_JABSNP010000018.1"/>
</dbReference>
<accession>A0ABX2FVT2</accession>
<evidence type="ECO:0000313" key="3">
    <source>
        <dbReference type="Proteomes" id="UP000779507"/>
    </source>
</evidence>
<feature type="signal peptide" evidence="1">
    <location>
        <begin position="1"/>
        <end position="22"/>
    </location>
</feature>
<sequence length="143" mass="15220">MKHFIPAAIILVSSFLTAPARAQSTLGLTPAALQALYRGTPNLGAWQQGTTGSGQPYVQFVDRQNNLVVVSYFTAAAAPAEARVTTTAVSGPVVPFLGIFVNKCDSLYPSESANAWTDPVNHLRITVEARADVATMRFTALPE</sequence>
<gene>
    <name evidence="2" type="ORF">HNP98_003430</name>
</gene>
<comment type="caution">
    <text evidence="2">The sequence shown here is derived from an EMBL/GenBank/DDBJ whole genome shotgun (WGS) entry which is preliminary data.</text>
</comment>
<feature type="chain" id="PRO_5046679063" evidence="1">
    <location>
        <begin position="23"/>
        <end position="143"/>
    </location>
</feature>
<evidence type="ECO:0000313" key="2">
    <source>
        <dbReference type="EMBL" id="NRT20586.1"/>
    </source>
</evidence>
<protein>
    <submittedName>
        <fullName evidence="2">Uncharacterized protein</fullName>
    </submittedName>
</protein>